<dbReference type="InterPro" id="IPR031304">
    <property type="entry name" value="SLT_2"/>
</dbReference>
<dbReference type="NCBIfam" id="TIGR02283">
    <property type="entry name" value="MltB_2"/>
    <property type="match status" value="1"/>
</dbReference>
<proteinExistence type="predicted"/>
<dbReference type="InterPro" id="IPR043426">
    <property type="entry name" value="MltB-like"/>
</dbReference>
<dbReference type="InterPro" id="IPR002477">
    <property type="entry name" value="Peptidoglycan-bd-like"/>
</dbReference>
<reference evidence="5" key="1">
    <citation type="journal article" date="2019" name="Int. J. Syst. Evol. Microbiol.">
        <title>The Global Catalogue of Microorganisms (GCM) 10K type strain sequencing project: providing services to taxonomists for standard genome sequencing and annotation.</title>
        <authorList>
            <consortium name="The Broad Institute Genomics Platform"/>
            <consortium name="The Broad Institute Genome Sequencing Center for Infectious Disease"/>
            <person name="Wu L."/>
            <person name="Ma J."/>
        </authorList>
    </citation>
    <scope>NUCLEOTIDE SEQUENCE [LARGE SCALE GENOMIC DNA]</scope>
    <source>
        <strain evidence="5">CECT 7806</strain>
    </source>
</reference>
<dbReference type="Pfam" id="PF01471">
    <property type="entry name" value="PG_binding_1"/>
    <property type="match status" value="1"/>
</dbReference>
<dbReference type="PANTHER" id="PTHR30163:SF8">
    <property type="entry name" value="LYTIC MUREIN TRANSGLYCOSYLASE"/>
    <property type="match status" value="1"/>
</dbReference>
<gene>
    <name evidence="4" type="ORF">QWZ18_17540</name>
</gene>
<feature type="domain" description="Peptidoglycan binding-like" evidence="2">
    <location>
        <begin position="356"/>
        <end position="409"/>
    </location>
</feature>
<keyword evidence="5" id="KW-1185">Reference proteome</keyword>
<dbReference type="CDD" id="cd13399">
    <property type="entry name" value="Slt35-like"/>
    <property type="match status" value="1"/>
</dbReference>
<evidence type="ECO:0000259" key="2">
    <source>
        <dbReference type="Pfam" id="PF01471"/>
    </source>
</evidence>
<feature type="chain" id="PRO_5046665884" evidence="1">
    <location>
        <begin position="28"/>
        <end position="415"/>
    </location>
</feature>
<keyword evidence="1" id="KW-0732">Signal</keyword>
<dbReference type="InterPro" id="IPR036365">
    <property type="entry name" value="PGBD-like_sf"/>
</dbReference>
<feature type="signal peptide" evidence="1">
    <location>
        <begin position="1"/>
        <end position="27"/>
    </location>
</feature>
<organism evidence="4 5">
    <name type="scientific">Methylobacterium longum</name>
    <dbReference type="NCBI Taxonomy" id="767694"/>
    <lineage>
        <taxon>Bacteria</taxon>
        <taxon>Pseudomonadati</taxon>
        <taxon>Pseudomonadota</taxon>
        <taxon>Alphaproteobacteria</taxon>
        <taxon>Hyphomicrobiales</taxon>
        <taxon>Methylobacteriaceae</taxon>
        <taxon>Methylobacterium</taxon>
    </lineage>
</organism>
<evidence type="ECO:0000259" key="3">
    <source>
        <dbReference type="Pfam" id="PF13406"/>
    </source>
</evidence>
<dbReference type="Pfam" id="PF13406">
    <property type="entry name" value="SLT_2"/>
    <property type="match status" value="1"/>
</dbReference>
<name>A0ABT8ARD9_9HYPH</name>
<protein>
    <submittedName>
        <fullName evidence="4">Lytic murein transglycosylase</fullName>
    </submittedName>
</protein>
<dbReference type="InterPro" id="IPR023346">
    <property type="entry name" value="Lysozyme-like_dom_sf"/>
</dbReference>
<dbReference type="InterPro" id="IPR011970">
    <property type="entry name" value="MltB_2"/>
</dbReference>
<dbReference type="SUPFAM" id="SSF47090">
    <property type="entry name" value="PGBD-like"/>
    <property type="match status" value="1"/>
</dbReference>
<dbReference type="InterPro" id="IPR036366">
    <property type="entry name" value="PGBDSf"/>
</dbReference>
<evidence type="ECO:0000313" key="5">
    <source>
        <dbReference type="Proteomes" id="UP001244297"/>
    </source>
</evidence>
<dbReference type="Proteomes" id="UP001244297">
    <property type="component" value="Unassembled WGS sequence"/>
</dbReference>
<dbReference type="Gene3D" id="1.10.101.10">
    <property type="entry name" value="PGBD-like superfamily/PGBD"/>
    <property type="match status" value="1"/>
</dbReference>
<sequence length="415" mass="44334">MSSTPRMSRELGLAVLACALMPVTARAAPEPAQPFDTCRADLIAAATTRAVPQTVATAQLADLTADPEVIAATGSQGEFVRPLWDYIEASVTPARVEAGRSKLAEHADTLAAIEARYGIDRHILVAFWGVESSYGAVLDNPAVVKPVVRSLATLACGDPARAGYWRDELTAALQILAWNEAPLDRMPGGLTGSWAGAMGHTQFMPTVYHRFAVDFDGDGRRDIWTSVPDALASTANYLRAHGWKSGAGWGSEVVLPAGFDAALADETTPRSLDAWRSLGVRPVDDRAFADGAADATLILPAGIRGPAFLLRPNFAVILRYNTALAYALTVAHLSDRLRGDPAFARDWPRGDRPLTADERREIQNRLTERGFPTGGVDGKIGPRTRAALRAFQGSVGLSADGYADAPLLDRIRSAP</sequence>
<dbReference type="PANTHER" id="PTHR30163">
    <property type="entry name" value="MEMBRANE-BOUND LYTIC MUREIN TRANSGLYCOSYLASE B"/>
    <property type="match status" value="1"/>
</dbReference>
<dbReference type="Gene3D" id="1.10.530.10">
    <property type="match status" value="1"/>
</dbReference>
<dbReference type="Gene3D" id="1.10.8.350">
    <property type="entry name" value="Bacterial muramidase"/>
    <property type="match status" value="1"/>
</dbReference>
<evidence type="ECO:0000313" key="4">
    <source>
        <dbReference type="EMBL" id="MDN3572421.1"/>
    </source>
</evidence>
<dbReference type="EMBL" id="JAUFPT010000058">
    <property type="protein sequence ID" value="MDN3572421.1"/>
    <property type="molecule type" value="Genomic_DNA"/>
</dbReference>
<accession>A0ABT8ARD9</accession>
<dbReference type="RefSeq" id="WP_238285011.1">
    <property type="nucleotide sequence ID" value="NZ_BPQS01000002.1"/>
</dbReference>
<dbReference type="SUPFAM" id="SSF53955">
    <property type="entry name" value="Lysozyme-like"/>
    <property type="match status" value="1"/>
</dbReference>
<evidence type="ECO:0000256" key="1">
    <source>
        <dbReference type="SAM" id="SignalP"/>
    </source>
</evidence>
<comment type="caution">
    <text evidence="4">The sequence shown here is derived from an EMBL/GenBank/DDBJ whole genome shotgun (WGS) entry which is preliminary data.</text>
</comment>
<feature type="domain" description="Transglycosylase SLT" evidence="3">
    <location>
        <begin position="35"/>
        <end position="335"/>
    </location>
</feature>